<dbReference type="CDD" id="cd06261">
    <property type="entry name" value="TM_PBP2"/>
    <property type="match status" value="1"/>
</dbReference>
<keyword evidence="5 7" id="KW-1133">Transmembrane helix</keyword>
<dbReference type="PANTHER" id="PTHR30465:SF74">
    <property type="entry name" value="OLIGOPEPTIDE TRANSPORT SYSTEM PERMEASE PROTEIN OPPB"/>
    <property type="match status" value="1"/>
</dbReference>
<dbReference type="InterPro" id="IPR045621">
    <property type="entry name" value="BPD_transp_1_N"/>
</dbReference>
<protein>
    <submittedName>
        <fullName evidence="9">Oligopeptide transport system permease protein OppB</fullName>
    </submittedName>
</protein>
<dbReference type="SUPFAM" id="SSF161098">
    <property type="entry name" value="MetI-like"/>
    <property type="match status" value="1"/>
</dbReference>
<evidence type="ECO:0000256" key="3">
    <source>
        <dbReference type="ARBA" id="ARBA00022475"/>
    </source>
</evidence>
<comment type="subcellular location">
    <subcellularLocation>
        <location evidence="1 7">Cell membrane</location>
        <topology evidence="1 7">Multi-pass membrane protein</topology>
    </subcellularLocation>
</comment>
<feature type="domain" description="ABC transmembrane type-1" evidence="8">
    <location>
        <begin position="95"/>
        <end position="292"/>
    </location>
</feature>
<dbReference type="InterPro" id="IPR000515">
    <property type="entry name" value="MetI-like"/>
</dbReference>
<evidence type="ECO:0000313" key="9">
    <source>
        <dbReference type="EMBL" id="QDU61027.1"/>
    </source>
</evidence>
<dbReference type="EMBL" id="CP036279">
    <property type="protein sequence ID" value="QDU61027.1"/>
    <property type="molecule type" value="Genomic_DNA"/>
</dbReference>
<dbReference type="Pfam" id="PF00528">
    <property type="entry name" value="BPD_transp_1"/>
    <property type="match status" value="1"/>
</dbReference>
<evidence type="ECO:0000256" key="6">
    <source>
        <dbReference type="ARBA" id="ARBA00023136"/>
    </source>
</evidence>
<evidence type="ECO:0000256" key="1">
    <source>
        <dbReference type="ARBA" id="ARBA00004651"/>
    </source>
</evidence>
<dbReference type="Proteomes" id="UP000317093">
    <property type="component" value="Chromosome"/>
</dbReference>
<reference evidence="9 10" key="1">
    <citation type="submission" date="2019-02" db="EMBL/GenBank/DDBJ databases">
        <title>Deep-cultivation of Planctomycetes and their phenomic and genomic characterization uncovers novel biology.</title>
        <authorList>
            <person name="Wiegand S."/>
            <person name="Jogler M."/>
            <person name="Boedeker C."/>
            <person name="Pinto D."/>
            <person name="Vollmers J."/>
            <person name="Rivas-Marin E."/>
            <person name="Kohn T."/>
            <person name="Peeters S.H."/>
            <person name="Heuer A."/>
            <person name="Rast P."/>
            <person name="Oberbeckmann S."/>
            <person name="Bunk B."/>
            <person name="Jeske O."/>
            <person name="Meyerdierks A."/>
            <person name="Storesund J.E."/>
            <person name="Kallscheuer N."/>
            <person name="Luecker S."/>
            <person name="Lage O.M."/>
            <person name="Pohl T."/>
            <person name="Merkel B.J."/>
            <person name="Hornburger P."/>
            <person name="Mueller R.-W."/>
            <person name="Bruemmer F."/>
            <person name="Labrenz M."/>
            <person name="Spormann A.M."/>
            <person name="Op den Camp H."/>
            <person name="Overmann J."/>
            <person name="Amann R."/>
            <person name="Jetten M.S.M."/>
            <person name="Mascher T."/>
            <person name="Medema M.H."/>
            <person name="Devos D.P."/>
            <person name="Kaster A.-K."/>
            <person name="Ovreas L."/>
            <person name="Rohde M."/>
            <person name="Galperin M.Y."/>
            <person name="Jogler C."/>
        </authorList>
    </citation>
    <scope>NUCLEOTIDE SEQUENCE [LARGE SCALE GENOMIC DNA]</scope>
    <source>
        <strain evidence="9 10">Pan216</strain>
    </source>
</reference>
<feature type="transmembrane region" description="Helical" evidence="7">
    <location>
        <begin position="231"/>
        <end position="253"/>
    </location>
</feature>
<name>A0A518B222_9BACT</name>
<evidence type="ECO:0000259" key="8">
    <source>
        <dbReference type="PROSITE" id="PS50928"/>
    </source>
</evidence>
<dbReference type="InterPro" id="IPR035906">
    <property type="entry name" value="MetI-like_sf"/>
</dbReference>
<dbReference type="RefSeq" id="WP_145257671.1">
    <property type="nucleotide sequence ID" value="NZ_CP036279.1"/>
</dbReference>
<dbReference type="OrthoDB" id="9773221at2"/>
<evidence type="ECO:0000256" key="4">
    <source>
        <dbReference type="ARBA" id="ARBA00022692"/>
    </source>
</evidence>
<dbReference type="Pfam" id="PF19300">
    <property type="entry name" value="BPD_transp_1_N"/>
    <property type="match status" value="1"/>
</dbReference>
<keyword evidence="4 7" id="KW-0812">Transmembrane</keyword>
<evidence type="ECO:0000256" key="5">
    <source>
        <dbReference type="ARBA" id="ARBA00022989"/>
    </source>
</evidence>
<comment type="similarity">
    <text evidence="7">Belongs to the binding-protein-dependent transport system permease family.</text>
</comment>
<dbReference type="Gene3D" id="1.10.3720.10">
    <property type="entry name" value="MetI-like"/>
    <property type="match status" value="1"/>
</dbReference>
<keyword evidence="3" id="KW-1003">Cell membrane</keyword>
<evidence type="ECO:0000256" key="2">
    <source>
        <dbReference type="ARBA" id="ARBA00022448"/>
    </source>
</evidence>
<dbReference type="GO" id="GO:0055085">
    <property type="term" value="P:transmembrane transport"/>
    <property type="evidence" value="ECO:0007669"/>
    <property type="project" value="InterPro"/>
</dbReference>
<dbReference type="AlphaFoldDB" id="A0A518B222"/>
<sequence length="310" mass="33780">MVRFVFGRLFGVILTVFAVTTLSFFLVRAAPGNPFMNEVRNLPEAAMKARMREYHLNETIWVQYAYYLGDLLRGDFGKSTKYRDRSVTEIISQTFPVSIALGSVAMVIAVVLGLTTGVVAALRQNTLLDYGMMTIALLGISLPSFVIASLLIALFVFQLNWAPLAGWGTLAQIVLPALALALPFAARISRLSRVGMLEVLSEDFIRTAHAKGLRESEIVVKHALKGAILPVVSYLGPAFAAILTGSLVIEQIFFIPGLGKPFVQAAINRDYNLVLGTVIVFSTLLCVFNFLVDMCYTLLDPRVSLKGGGA</sequence>
<gene>
    <name evidence="9" type="primary">oppB</name>
    <name evidence="9" type="ORF">Pan216_18800</name>
</gene>
<dbReference type="PANTHER" id="PTHR30465">
    <property type="entry name" value="INNER MEMBRANE ABC TRANSPORTER"/>
    <property type="match status" value="1"/>
</dbReference>
<dbReference type="PROSITE" id="PS50928">
    <property type="entry name" value="ABC_TM1"/>
    <property type="match status" value="1"/>
</dbReference>
<feature type="transmembrane region" description="Helical" evidence="7">
    <location>
        <begin position="99"/>
        <end position="122"/>
    </location>
</feature>
<feature type="transmembrane region" description="Helical" evidence="7">
    <location>
        <begin position="273"/>
        <end position="292"/>
    </location>
</feature>
<evidence type="ECO:0000256" key="7">
    <source>
        <dbReference type="RuleBase" id="RU363032"/>
    </source>
</evidence>
<accession>A0A518B222</accession>
<proteinExistence type="inferred from homology"/>
<dbReference type="KEGG" id="knv:Pan216_18800"/>
<organism evidence="9 10">
    <name type="scientific">Kolteria novifilia</name>
    <dbReference type="NCBI Taxonomy" id="2527975"/>
    <lineage>
        <taxon>Bacteria</taxon>
        <taxon>Pseudomonadati</taxon>
        <taxon>Planctomycetota</taxon>
        <taxon>Planctomycetia</taxon>
        <taxon>Kolteriales</taxon>
        <taxon>Kolteriaceae</taxon>
        <taxon>Kolteria</taxon>
    </lineage>
</organism>
<keyword evidence="10" id="KW-1185">Reference proteome</keyword>
<feature type="transmembrane region" description="Helical" evidence="7">
    <location>
        <begin position="164"/>
        <end position="186"/>
    </location>
</feature>
<dbReference type="GO" id="GO:0005886">
    <property type="term" value="C:plasma membrane"/>
    <property type="evidence" value="ECO:0007669"/>
    <property type="project" value="UniProtKB-SubCell"/>
</dbReference>
<evidence type="ECO:0000313" key="10">
    <source>
        <dbReference type="Proteomes" id="UP000317093"/>
    </source>
</evidence>
<feature type="transmembrane region" description="Helical" evidence="7">
    <location>
        <begin position="134"/>
        <end position="158"/>
    </location>
</feature>
<keyword evidence="2 7" id="KW-0813">Transport</keyword>
<keyword evidence="6 7" id="KW-0472">Membrane</keyword>